<evidence type="ECO:0000259" key="1">
    <source>
        <dbReference type="PROSITE" id="PS51186"/>
    </source>
</evidence>
<dbReference type="PROSITE" id="PS51186">
    <property type="entry name" value="GNAT"/>
    <property type="match status" value="1"/>
</dbReference>
<reference evidence="2 3" key="1">
    <citation type="submission" date="2018-07" db="EMBL/GenBank/DDBJ databases">
        <title>Bacillus sp. YLB-04 draft genome sequence.</title>
        <authorList>
            <person name="Yu L."/>
            <person name="Tang X."/>
        </authorList>
    </citation>
    <scope>NUCLEOTIDE SEQUENCE [LARGE SCALE GENOMIC DNA]</scope>
    <source>
        <strain evidence="2 3">YLB-04</strain>
    </source>
</reference>
<proteinExistence type="predicted"/>
<keyword evidence="3" id="KW-1185">Reference proteome</keyword>
<dbReference type="Proteomes" id="UP000257144">
    <property type="component" value="Unassembled WGS sequence"/>
</dbReference>
<feature type="domain" description="N-acetyltransferase" evidence="1">
    <location>
        <begin position="1"/>
        <end position="165"/>
    </location>
</feature>
<evidence type="ECO:0000313" key="3">
    <source>
        <dbReference type="Proteomes" id="UP000257144"/>
    </source>
</evidence>
<dbReference type="Gene3D" id="3.40.630.30">
    <property type="match status" value="1"/>
</dbReference>
<dbReference type="AlphaFoldDB" id="A0A3D8GTF3"/>
<dbReference type="SUPFAM" id="SSF55729">
    <property type="entry name" value="Acyl-CoA N-acyltransferases (Nat)"/>
    <property type="match status" value="1"/>
</dbReference>
<gene>
    <name evidence="2" type="ORF">DRW41_06665</name>
</gene>
<dbReference type="InterPro" id="IPR016181">
    <property type="entry name" value="Acyl_CoA_acyltransferase"/>
</dbReference>
<accession>A0A3D8GTF3</accession>
<keyword evidence="2" id="KW-0808">Transferase</keyword>
<dbReference type="InterPro" id="IPR000182">
    <property type="entry name" value="GNAT_dom"/>
</dbReference>
<dbReference type="OrthoDB" id="66776at2"/>
<dbReference type="GO" id="GO:0016747">
    <property type="term" value="F:acyltransferase activity, transferring groups other than amino-acyl groups"/>
    <property type="evidence" value="ECO:0007669"/>
    <property type="project" value="InterPro"/>
</dbReference>
<name>A0A3D8GTF3_9BACI</name>
<organism evidence="2 3">
    <name type="scientific">Neobacillus piezotolerans</name>
    <dbReference type="NCBI Taxonomy" id="2259171"/>
    <lineage>
        <taxon>Bacteria</taxon>
        <taxon>Bacillati</taxon>
        <taxon>Bacillota</taxon>
        <taxon>Bacilli</taxon>
        <taxon>Bacillales</taxon>
        <taxon>Bacillaceae</taxon>
        <taxon>Neobacillus</taxon>
    </lineage>
</organism>
<dbReference type="RefSeq" id="WP_115451193.1">
    <property type="nucleotide sequence ID" value="NZ_QNQT01000002.1"/>
</dbReference>
<evidence type="ECO:0000313" key="2">
    <source>
        <dbReference type="EMBL" id="RDU37521.1"/>
    </source>
</evidence>
<sequence>MRDQTEPEAVALEFYNERHRAYLEEYSLPEEQKKFTAMPLEALKACENDSGRHPVVILYDGEPVGFFVLHEGEGIAPYTESPEAILLRGYSINVNCQGLGIASQSLRQISGFVKKNFPDKTDIILAVNNANLAAQHVYRKSGFADRGRRIMGRSGEQYIFHKDIV</sequence>
<comment type="caution">
    <text evidence="2">The sequence shown here is derived from an EMBL/GenBank/DDBJ whole genome shotgun (WGS) entry which is preliminary data.</text>
</comment>
<protein>
    <submittedName>
        <fullName evidence="2">GNAT family N-acetyltransferase</fullName>
    </submittedName>
</protein>
<dbReference type="EMBL" id="QNQT01000002">
    <property type="protein sequence ID" value="RDU37521.1"/>
    <property type="molecule type" value="Genomic_DNA"/>
</dbReference>
<dbReference type="Pfam" id="PF00583">
    <property type="entry name" value="Acetyltransf_1"/>
    <property type="match status" value="1"/>
</dbReference>